<organism evidence="2 3">
    <name type="scientific">Muntiacus muntjak</name>
    <name type="common">Barking deer</name>
    <name type="synonym">Indian muntjac</name>
    <dbReference type="NCBI Taxonomy" id="9888"/>
    <lineage>
        <taxon>Eukaryota</taxon>
        <taxon>Metazoa</taxon>
        <taxon>Chordata</taxon>
        <taxon>Craniata</taxon>
        <taxon>Vertebrata</taxon>
        <taxon>Euteleostomi</taxon>
        <taxon>Mammalia</taxon>
        <taxon>Eutheria</taxon>
        <taxon>Laurasiatheria</taxon>
        <taxon>Artiodactyla</taxon>
        <taxon>Ruminantia</taxon>
        <taxon>Pecora</taxon>
        <taxon>Cervidae</taxon>
        <taxon>Muntiacinae</taxon>
        <taxon>Muntiacus</taxon>
    </lineage>
</organism>
<dbReference type="AlphaFoldDB" id="A0A5N3V311"/>
<proteinExistence type="predicted"/>
<name>A0A5N3V311_MUNMU</name>
<feature type="region of interest" description="Disordered" evidence="1">
    <location>
        <begin position="556"/>
        <end position="575"/>
    </location>
</feature>
<feature type="region of interest" description="Disordered" evidence="1">
    <location>
        <begin position="483"/>
        <end position="518"/>
    </location>
</feature>
<feature type="compositionally biased region" description="Low complexity" evidence="1">
    <location>
        <begin position="505"/>
        <end position="514"/>
    </location>
</feature>
<evidence type="ECO:0008006" key="4">
    <source>
        <dbReference type="Google" id="ProtNLM"/>
    </source>
</evidence>
<sequence>VYHQPLLPPWLSCVRFFVTSRTIQARILQLLWVLYTQNRVLSNLMSYGCLLPLFSSVESVVILIPNLSNCLLLYKVPDCFIPPWPEGPSLAHSEEPLCARLVSPGLFSPSPGGPRSRREEGPVCPGCQDGPRCLCICCAEQAPNTCECHVCKQEASGLTPSAMTAGALPPGHQFLSPEKPTHPALHLYPHIHGHVPLHAVPHLPRPLIHPTLYTAPPFTHSKALPPAPVQNHTNKHQVFSASLQDHIYPSCFGSTPEWTSSKFISLWGSEVMNDKNWNPGAFLPDTISGSDILGPTLSEARPEALPPPSSSETAAVSDSKEKKSAAKKKCLYNFQDAFMEANKVVMATSSATSSVSCTATTVQSSSSQFRVSSKRPPSLGDVFHGINKEDHRHGVPAAPRSSPTGLAPLPALAPAALSPASAPHLANIAAVSFPKTAASPGFVESLKSFCPAPVAPPPPTTDGSVSAPPSVCSDPDCEGHRCENGVYDPQQEDGDESADEDSCSEHSSSTSTSTNQREGKYCDCCYCEFFGHGGPPAAPTSRNYAEMREKLRLRLTKRKEEQPKKADQLSERESVVDHRRVEDLLQFINSSETKPVSSTRAAKRARHKQRKLEEKARLEAEARARGHLHLREEPRRRAEDARLTEGLQRLQELQTLRAMKKKKKDRPGKDCPKLDMLAGSFQTAAESAPGTETIHNGLLEPTEDPETSSPCPSRHADHAGPGPEADPSRHADPAEPMDAREAKRLLPKGVSGEQQEPLSFLLDMVHHHKAGAGPQKPRPGSKAAGEPTRKPAEPPRAPEGLARPRPQPEPKARVLDLPPLVDPRREERKANSNNNNRKLSHVREEKPGPGPAEPPAPGEPLQSSKPAPAESPQPKGRSRKSKKKKGERASSSIGECRGESSPGAVGGTPLPALSISMPQTQPGGPWRRTPCARALTCLFSDCSESLEYLNIIFYTGYTLK</sequence>
<gene>
    <name evidence="2" type="ORF">FD754_020315</name>
</gene>
<feature type="compositionally biased region" description="Basic and acidic residues" evidence="1">
    <location>
        <begin position="611"/>
        <end position="643"/>
    </location>
</feature>
<feature type="compositionally biased region" description="Basic residues" evidence="1">
    <location>
        <begin position="876"/>
        <end position="886"/>
    </location>
</feature>
<feature type="compositionally biased region" description="Pro residues" evidence="1">
    <location>
        <begin position="848"/>
        <end position="858"/>
    </location>
</feature>
<evidence type="ECO:0000313" key="3">
    <source>
        <dbReference type="Proteomes" id="UP000326458"/>
    </source>
</evidence>
<feature type="non-terminal residue" evidence="2">
    <location>
        <position position="1"/>
    </location>
</feature>
<evidence type="ECO:0000256" key="1">
    <source>
        <dbReference type="SAM" id="MobiDB-lite"/>
    </source>
</evidence>
<feature type="compositionally biased region" description="Basic and acidic residues" evidence="1">
    <location>
        <begin position="726"/>
        <end position="744"/>
    </location>
</feature>
<protein>
    <recommendedName>
        <fullName evidence="4">FAM193 C-terminal domain-containing protein</fullName>
    </recommendedName>
</protein>
<accession>A0A5N3V311</accession>
<comment type="caution">
    <text evidence="2">The sequence shown here is derived from an EMBL/GenBank/DDBJ whole genome shotgun (WGS) entry which is preliminary data.</text>
</comment>
<feature type="compositionally biased region" description="Basic residues" evidence="1">
    <location>
        <begin position="601"/>
        <end position="610"/>
    </location>
</feature>
<feature type="region of interest" description="Disordered" evidence="1">
    <location>
        <begin position="293"/>
        <end position="320"/>
    </location>
</feature>
<dbReference type="PANTHER" id="PTHR15109:SF2">
    <property type="entry name" value="PROTEIN FAM193A"/>
    <property type="match status" value="1"/>
</dbReference>
<dbReference type="EMBL" id="VCEA01000003">
    <property type="protein sequence ID" value="KAB0343389.1"/>
    <property type="molecule type" value="Genomic_DNA"/>
</dbReference>
<dbReference type="PANTHER" id="PTHR15109">
    <property type="entry name" value="AGAP004327-PA"/>
    <property type="match status" value="1"/>
</dbReference>
<keyword evidence="3" id="KW-1185">Reference proteome</keyword>
<feature type="region of interest" description="Disordered" evidence="1">
    <location>
        <begin position="592"/>
        <end position="925"/>
    </location>
</feature>
<dbReference type="Proteomes" id="UP000326458">
    <property type="component" value="Unassembled WGS sequence"/>
</dbReference>
<dbReference type="InterPro" id="IPR029717">
    <property type="entry name" value="FAM193"/>
</dbReference>
<feature type="region of interest" description="Disordered" evidence="1">
    <location>
        <begin position="365"/>
        <end position="406"/>
    </location>
</feature>
<feature type="compositionally biased region" description="Acidic residues" evidence="1">
    <location>
        <begin position="490"/>
        <end position="502"/>
    </location>
</feature>
<evidence type="ECO:0000313" key="2">
    <source>
        <dbReference type="EMBL" id="KAB0343389.1"/>
    </source>
</evidence>
<reference evidence="2 3" key="1">
    <citation type="submission" date="2019-06" db="EMBL/GenBank/DDBJ databases">
        <title>Discovery of a novel chromosome fission-fusion reversal in muntjac.</title>
        <authorList>
            <person name="Mudd A.B."/>
            <person name="Bredeson J.V."/>
            <person name="Baum R."/>
            <person name="Hockemeyer D."/>
            <person name="Rokhsar D.S."/>
        </authorList>
    </citation>
    <scope>NUCLEOTIDE SEQUENCE [LARGE SCALE GENOMIC DNA]</scope>
    <source>
        <strain evidence="2">UTSW_UCB_Mm</strain>
        <tissue evidence="2">Fibroblast cell line</tissue>
    </source>
</reference>